<comment type="cofactor">
    <cofactor evidence="1 7">
        <name>pyridoxal 5'-phosphate</name>
        <dbReference type="ChEBI" id="CHEBI:597326"/>
    </cofactor>
</comment>
<organism evidence="8 9">
    <name type="scientific">Pseudomonas fungipugnans</name>
    <dbReference type="NCBI Taxonomy" id="3024217"/>
    <lineage>
        <taxon>Bacteria</taxon>
        <taxon>Pseudomonadati</taxon>
        <taxon>Pseudomonadota</taxon>
        <taxon>Gammaproteobacteria</taxon>
        <taxon>Pseudomonadales</taxon>
        <taxon>Pseudomonadaceae</taxon>
        <taxon>Pseudomonas</taxon>
    </lineage>
</organism>
<name>A0ABT6QIH4_9PSED</name>
<evidence type="ECO:0000313" key="8">
    <source>
        <dbReference type="EMBL" id="MDI2590595.1"/>
    </source>
</evidence>
<comment type="similarity">
    <text evidence="2 6">Belongs to the class-III pyridoxal-phosphate-dependent aminotransferase family.</text>
</comment>
<keyword evidence="4 7" id="KW-0808">Transferase</keyword>
<dbReference type="GO" id="GO:0045303">
    <property type="term" value="F:diaminobutyrate-2-oxoglutarate transaminase activity"/>
    <property type="evidence" value="ECO:0007669"/>
    <property type="project" value="UniProtKB-EC"/>
</dbReference>
<proteinExistence type="inferred from homology"/>
<keyword evidence="5 6" id="KW-0663">Pyridoxal phosphate</keyword>
<dbReference type="EMBL" id="JARBWL010000001">
    <property type="protein sequence ID" value="MDI2590595.1"/>
    <property type="molecule type" value="Genomic_DNA"/>
</dbReference>
<evidence type="ECO:0000256" key="5">
    <source>
        <dbReference type="ARBA" id="ARBA00022898"/>
    </source>
</evidence>
<dbReference type="InterPro" id="IPR004637">
    <property type="entry name" value="Dat"/>
</dbReference>
<dbReference type="InterPro" id="IPR015422">
    <property type="entry name" value="PyrdxlP-dep_Trfase_small"/>
</dbReference>
<keyword evidence="9" id="KW-1185">Reference proteome</keyword>
<dbReference type="Gene3D" id="3.40.640.10">
    <property type="entry name" value="Type I PLP-dependent aspartate aminotransferase-like (Major domain)"/>
    <property type="match status" value="1"/>
</dbReference>
<dbReference type="NCBIfam" id="NF006733">
    <property type="entry name" value="PRK09264.1"/>
    <property type="match status" value="1"/>
</dbReference>
<keyword evidence="3 7" id="KW-0032">Aminotransferase</keyword>
<comment type="function">
    <text evidence="7">Catalyzes reversively the conversion of L-aspartate beta-semialdehyde (ASA) to L-2,4-diaminobutyrate (DABA) by transamination with L-glutamate.</text>
</comment>
<dbReference type="InterPro" id="IPR005814">
    <property type="entry name" value="Aminotrans_3"/>
</dbReference>
<gene>
    <name evidence="8" type="primary">ectB</name>
    <name evidence="8" type="ORF">POF45_03990</name>
</gene>
<comment type="catalytic activity">
    <reaction evidence="7">
        <text>L-2,4-diaminobutanoate + 2-oxoglutarate = L-aspartate 4-semialdehyde + L-glutamate</text>
        <dbReference type="Rhea" id="RHEA:11160"/>
        <dbReference type="ChEBI" id="CHEBI:16810"/>
        <dbReference type="ChEBI" id="CHEBI:29985"/>
        <dbReference type="ChEBI" id="CHEBI:58761"/>
        <dbReference type="ChEBI" id="CHEBI:537519"/>
        <dbReference type="EC" id="2.6.1.76"/>
    </reaction>
</comment>
<dbReference type="Gene3D" id="3.90.1150.10">
    <property type="entry name" value="Aspartate Aminotransferase, domain 1"/>
    <property type="match status" value="1"/>
</dbReference>
<dbReference type="InterPro" id="IPR015424">
    <property type="entry name" value="PyrdxlP-dep_Trfase"/>
</dbReference>
<evidence type="ECO:0000256" key="4">
    <source>
        <dbReference type="ARBA" id="ARBA00022679"/>
    </source>
</evidence>
<dbReference type="PIRSF" id="PIRSF000521">
    <property type="entry name" value="Transaminase_4ab_Lys_Orn"/>
    <property type="match status" value="1"/>
</dbReference>
<sequence>MLNLFEENESEVRTYCRSFPAIFKKAAGSFIFDTQGHRYIDLLSAAGSLNYGHNDPDIIKAVIDHLADGHIVQSLDLHTDAKQTFIRAFIEHILKPRQMHYKLLFPGPTGTNAVEAAFKLARKSTGRKNIISFSGAFHGMSLGALAATTNKKKRAGAGVTLTDVTILPYDNAFGDHIDTATLVEQMVLDPKFGIDAPAAFIVEVIQGEGGLTAASSAWLKRIEKLCRQVGALLIVDDIQCGCGRSGTFFSFENSGITPDIVLLSKSLSGFGTPLSLVLVNPANDVLDPGEHNGTFRGNNLGFVGATAAIEKFWKNNELEQAVEEKERYILNRVNRLINAHGIQNLQYVGRGLLSGIRFTDPQIPGGLSDRLYEKGFIVETCGPADEVLKFLPALVIDTSLLASLFDAIEHDLEQLFDVNHQGARAQEGALS</sequence>
<dbReference type="PROSITE" id="PS00600">
    <property type="entry name" value="AA_TRANSFER_CLASS_3"/>
    <property type="match status" value="1"/>
</dbReference>
<dbReference type="RefSeq" id="WP_282315129.1">
    <property type="nucleotide sequence ID" value="NZ_JARBWL010000001.1"/>
</dbReference>
<dbReference type="CDD" id="cd00610">
    <property type="entry name" value="OAT_like"/>
    <property type="match status" value="1"/>
</dbReference>
<evidence type="ECO:0000256" key="1">
    <source>
        <dbReference type="ARBA" id="ARBA00001933"/>
    </source>
</evidence>
<dbReference type="EC" id="2.6.1.76" evidence="7"/>
<dbReference type="InterPro" id="IPR012773">
    <property type="entry name" value="Ectoine_EctB"/>
</dbReference>
<dbReference type="NCBIfam" id="TIGR00709">
    <property type="entry name" value="dat"/>
    <property type="match status" value="1"/>
</dbReference>
<dbReference type="PANTHER" id="PTHR43552">
    <property type="entry name" value="DIAMINOBUTYRATE--2-OXOGLUTARATE AMINOTRANSFERASE"/>
    <property type="match status" value="1"/>
</dbReference>
<comment type="pathway">
    <text evidence="7">Amine and polyamine biosynthesis; ectoine biosynthesis; L-ectoine from L-aspartate 4-semialdehyde: step 1/3.</text>
</comment>
<dbReference type="Pfam" id="PF00202">
    <property type="entry name" value="Aminotran_3"/>
    <property type="match status" value="1"/>
</dbReference>
<comment type="caution">
    <text evidence="8">The sequence shown here is derived from an EMBL/GenBank/DDBJ whole genome shotgun (WGS) entry which is preliminary data.</text>
</comment>
<dbReference type="SUPFAM" id="SSF53383">
    <property type="entry name" value="PLP-dependent transferases"/>
    <property type="match status" value="1"/>
</dbReference>
<dbReference type="Proteomes" id="UP001159100">
    <property type="component" value="Unassembled WGS sequence"/>
</dbReference>
<protein>
    <recommendedName>
        <fullName evidence="7">Diaminobutyrate--2-oxoglutarate transaminase</fullName>
        <ecNumber evidence="7">2.6.1.76</ecNumber>
    </recommendedName>
    <alternativeName>
        <fullName evidence="7">DABA aminotransferase</fullName>
    </alternativeName>
</protein>
<evidence type="ECO:0000313" key="9">
    <source>
        <dbReference type="Proteomes" id="UP001159100"/>
    </source>
</evidence>
<evidence type="ECO:0000256" key="2">
    <source>
        <dbReference type="ARBA" id="ARBA00008954"/>
    </source>
</evidence>
<reference evidence="8 9" key="1">
    <citation type="submission" date="2023-02" db="EMBL/GenBank/DDBJ databases">
        <title>Pseudomonas chrutzelriedensis sp. nov., a potently antifungal strain isolated from moss.</title>
        <authorList>
            <person name="Schnyder A."/>
            <person name="Kalawong R."/>
            <person name="Eberl L."/>
            <person name="Agnoli K."/>
        </authorList>
    </citation>
    <scope>NUCLEOTIDE SEQUENCE [LARGE SCALE GENOMIC DNA]</scope>
    <source>
        <strain evidence="8 9">681</strain>
    </source>
</reference>
<evidence type="ECO:0000256" key="6">
    <source>
        <dbReference type="RuleBase" id="RU003560"/>
    </source>
</evidence>
<dbReference type="InterPro" id="IPR049704">
    <property type="entry name" value="Aminotrans_3_PPA_site"/>
</dbReference>
<dbReference type="PANTHER" id="PTHR43552:SF2">
    <property type="entry name" value="DIAMINOBUTYRATE--2-OXOGLUTARATE TRANSAMINASE"/>
    <property type="match status" value="1"/>
</dbReference>
<evidence type="ECO:0000256" key="3">
    <source>
        <dbReference type="ARBA" id="ARBA00022576"/>
    </source>
</evidence>
<dbReference type="InterPro" id="IPR015421">
    <property type="entry name" value="PyrdxlP-dep_Trfase_major"/>
</dbReference>
<dbReference type="NCBIfam" id="TIGR02407">
    <property type="entry name" value="ectoine_ectB"/>
    <property type="match status" value="1"/>
</dbReference>
<accession>A0ABT6QIH4</accession>
<evidence type="ECO:0000256" key="7">
    <source>
        <dbReference type="RuleBase" id="RU365034"/>
    </source>
</evidence>